<evidence type="ECO:0000313" key="2">
    <source>
        <dbReference type="Proteomes" id="UP000076842"/>
    </source>
</evidence>
<reference evidence="1 2" key="1">
    <citation type="journal article" date="2016" name="Mol. Biol. Evol.">
        <title>Comparative Genomics of Early-Diverging Mushroom-Forming Fungi Provides Insights into the Origins of Lignocellulose Decay Capabilities.</title>
        <authorList>
            <person name="Nagy L.G."/>
            <person name="Riley R."/>
            <person name="Tritt A."/>
            <person name="Adam C."/>
            <person name="Daum C."/>
            <person name="Floudas D."/>
            <person name="Sun H."/>
            <person name="Yadav J.S."/>
            <person name="Pangilinan J."/>
            <person name="Larsson K.H."/>
            <person name="Matsuura K."/>
            <person name="Barry K."/>
            <person name="Labutti K."/>
            <person name="Kuo R."/>
            <person name="Ohm R.A."/>
            <person name="Bhattacharya S.S."/>
            <person name="Shirouzu T."/>
            <person name="Yoshinaga Y."/>
            <person name="Martin F.M."/>
            <person name="Grigoriev I.V."/>
            <person name="Hibbett D.S."/>
        </authorList>
    </citation>
    <scope>NUCLEOTIDE SEQUENCE [LARGE SCALE GENOMIC DNA]</scope>
    <source>
        <strain evidence="1 2">HHB12733</strain>
    </source>
</reference>
<evidence type="ECO:0000313" key="1">
    <source>
        <dbReference type="EMBL" id="KZT58039.1"/>
    </source>
</evidence>
<name>A0A165GGF3_9BASI</name>
<gene>
    <name evidence="1" type="ORF">CALCODRAFT_263066</name>
</gene>
<protein>
    <submittedName>
        <fullName evidence="1">Uncharacterized protein</fullName>
    </submittedName>
</protein>
<dbReference type="Proteomes" id="UP000076842">
    <property type="component" value="Unassembled WGS sequence"/>
</dbReference>
<accession>A0A165GGF3</accession>
<dbReference type="InParanoid" id="A0A165GGF3"/>
<sequence>MAPALMRRWTDGTDGQAGTGTALQAGSMRLSEEAGGKEQRALVLARNSGQCSVVAGEPGEQHGSLRCSGCNAHGGQGEHGSTEHGSTGTKLRATTVPYWQQVRVQMLGRRGDVFRRLGLGSGDRVGCRHCLVTAAGVIDLHTVRCSGGAGVRWWTVDVFVCAKDRQAGTRCSTDVFYSGDPPCLADARLVLFRLLQQVAWGEYAGRG</sequence>
<keyword evidence="2" id="KW-1185">Reference proteome</keyword>
<dbReference type="EMBL" id="KV423956">
    <property type="protein sequence ID" value="KZT58039.1"/>
    <property type="molecule type" value="Genomic_DNA"/>
</dbReference>
<organism evidence="1 2">
    <name type="scientific">Calocera cornea HHB12733</name>
    <dbReference type="NCBI Taxonomy" id="1353952"/>
    <lineage>
        <taxon>Eukaryota</taxon>
        <taxon>Fungi</taxon>
        <taxon>Dikarya</taxon>
        <taxon>Basidiomycota</taxon>
        <taxon>Agaricomycotina</taxon>
        <taxon>Dacrymycetes</taxon>
        <taxon>Dacrymycetales</taxon>
        <taxon>Dacrymycetaceae</taxon>
        <taxon>Calocera</taxon>
    </lineage>
</organism>
<proteinExistence type="predicted"/>
<dbReference type="AlphaFoldDB" id="A0A165GGF3"/>